<dbReference type="EMBL" id="JANEYF010003029">
    <property type="protein sequence ID" value="KAJ8939991.1"/>
    <property type="molecule type" value="Genomic_DNA"/>
</dbReference>
<keyword evidence="2" id="KW-1185">Reference proteome</keyword>
<evidence type="ECO:0000313" key="2">
    <source>
        <dbReference type="Proteomes" id="UP001162156"/>
    </source>
</evidence>
<comment type="caution">
    <text evidence="1">The sequence shown here is derived from an EMBL/GenBank/DDBJ whole genome shotgun (WGS) entry which is preliminary data.</text>
</comment>
<evidence type="ECO:0000313" key="1">
    <source>
        <dbReference type="EMBL" id="KAJ8939991.1"/>
    </source>
</evidence>
<gene>
    <name evidence="1" type="ORF">NQ314_010931</name>
</gene>
<protein>
    <submittedName>
        <fullName evidence="1">Uncharacterized protein</fullName>
    </submittedName>
</protein>
<dbReference type="AlphaFoldDB" id="A0AAV8XNK1"/>
<sequence length="96" mass="11141">MEYINHGKVACNVSLKFLNRMSYEADQARLLYLVEETNPYVSEDEPDNVEVLDINMDSEQIPKRIVLLQVNSLLENPTSLEKMNQQSGKHIFLRKT</sequence>
<organism evidence="1 2">
    <name type="scientific">Rhamnusium bicolor</name>
    <dbReference type="NCBI Taxonomy" id="1586634"/>
    <lineage>
        <taxon>Eukaryota</taxon>
        <taxon>Metazoa</taxon>
        <taxon>Ecdysozoa</taxon>
        <taxon>Arthropoda</taxon>
        <taxon>Hexapoda</taxon>
        <taxon>Insecta</taxon>
        <taxon>Pterygota</taxon>
        <taxon>Neoptera</taxon>
        <taxon>Endopterygota</taxon>
        <taxon>Coleoptera</taxon>
        <taxon>Polyphaga</taxon>
        <taxon>Cucujiformia</taxon>
        <taxon>Chrysomeloidea</taxon>
        <taxon>Cerambycidae</taxon>
        <taxon>Lepturinae</taxon>
        <taxon>Rhagiini</taxon>
        <taxon>Rhamnusium</taxon>
    </lineage>
</organism>
<name>A0AAV8XNK1_9CUCU</name>
<reference evidence="1" key="1">
    <citation type="journal article" date="2023" name="Insect Mol. Biol.">
        <title>Genome sequencing provides insights into the evolution of gene families encoding plant cell wall-degrading enzymes in longhorned beetles.</title>
        <authorList>
            <person name="Shin N.R."/>
            <person name="Okamura Y."/>
            <person name="Kirsch R."/>
            <person name="Pauchet Y."/>
        </authorList>
    </citation>
    <scope>NUCLEOTIDE SEQUENCE</scope>
    <source>
        <strain evidence="1">RBIC_L_NR</strain>
    </source>
</reference>
<proteinExistence type="predicted"/>
<dbReference type="Proteomes" id="UP001162156">
    <property type="component" value="Unassembled WGS sequence"/>
</dbReference>
<accession>A0AAV8XNK1</accession>